<protein>
    <submittedName>
        <fullName evidence="1">Uncharacterized protein</fullName>
    </submittedName>
</protein>
<accession>A0A2U9PLG9</accession>
<dbReference type="AlphaFoldDB" id="A0A2U9PLG9"/>
<reference evidence="2" key="2">
    <citation type="submission" date="2018-03" db="EMBL/GenBank/DDBJ databases">
        <authorList>
            <person name="Derbyshire K."/>
            <person name="Gray T.A."/>
            <person name="Champion M."/>
        </authorList>
    </citation>
    <scope>NUCLEOTIDE SEQUENCE [LARGE SCALE GENOMIC DNA]</scope>
    <source>
        <strain evidence="2">MKD8</strain>
    </source>
</reference>
<dbReference type="EMBL" id="CP027541">
    <property type="protein sequence ID" value="AWT52590.1"/>
    <property type="molecule type" value="Genomic_DNA"/>
</dbReference>
<evidence type="ECO:0000313" key="2">
    <source>
        <dbReference type="Proteomes" id="UP000011200"/>
    </source>
</evidence>
<gene>
    <name evidence="1" type="ORF">D806_016060</name>
</gene>
<organism evidence="1 2">
    <name type="scientific">Mycolicibacterium smegmatis (strain MKD8)</name>
    <name type="common">Mycobacterium smegmatis</name>
    <dbReference type="NCBI Taxonomy" id="1214915"/>
    <lineage>
        <taxon>Bacteria</taxon>
        <taxon>Bacillati</taxon>
        <taxon>Actinomycetota</taxon>
        <taxon>Actinomycetes</taxon>
        <taxon>Mycobacteriales</taxon>
        <taxon>Mycobacteriaceae</taxon>
        <taxon>Mycolicibacterium</taxon>
    </lineage>
</organism>
<evidence type="ECO:0000313" key="1">
    <source>
        <dbReference type="EMBL" id="AWT52590.1"/>
    </source>
</evidence>
<reference evidence="1 2" key="1">
    <citation type="journal article" date="2013" name="Genome Announc.">
        <title>Draft genome sequence of MKD8, a conjugal recipient Mycobacterium smegmatis strain.</title>
        <authorList>
            <person name="Gray T.A."/>
            <person name="Palumbo M.J."/>
            <person name="Derbyshire K.M."/>
        </authorList>
    </citation>
    <scope>NUCLEOTIDE SEQUENCE [LARGE SCALE GENOMIC DNA]</scope>
    <source>
        <strain evidence="1 2">MKD8</strain>
    </source>
</reference>
<sequence length="85" mass="9557">MLTDPKCPRGHEIRSSADRTISGYCRNCKRDDDRRDRIAKRAALDVVRVFEAAGVRFQDNGQPVAAEEVARQLVSVYGDEHGPTR</sequence>
<proteinExistence type="predicted"/>
<name>A0A2U9PLG9_MYCSE</name>
<dbReference type="Proteomes" id="UP000011200">
    <property type="component" value="Chromosome"/>
</dbReference>